<organism evidence="1 2">
    <name type="scientific">Citrus sinensis</name>
    <name type="common">Sweet orange</name>
    <name type="synonym">Citrus aurantium var. sinensis</name>
    <dbReference type="NCBI Taxonomy" id="2711"/>
    <lineage>
        <taxon>Eukaryota</taxon>
        <taxon>Viridiplantae</taxon>
        <taxon>Streptophyta</taxon>
        <taxon>Embryophyta</taxon>
        <taxon>Tracheophyta</taxon>
        <taxon>Spermatophyta</taxon>
        <taxon>Magnoliopsida</taxon>
        <taxon>eudicotyledons</taxon>
        <taxon>Gunneridae</taxon>
        <taxon>Pentapetalae</taxon>
        <taxon>rosids</taxon>
        <taxon>malvids</taxon>
        <taxon>Sapindales</taxon>
        <taxon>Rutaceae</taxon>
        <taxon>Aurantioideae</taxon>
        <taxon>Citrus</taxon>
    </lineage>
</organism>
<dbReference type="Proteomes" id="UP000829398">
    <property type="component" value="Chromosome 5"/>
</dbReference>
<accession>A0ACB8KQN2</accession>
<gene>
    <name evidence="1" type="ORF">KPL71_016166</name>
</gene>
<evidence type="ECO:0000313" key="2">
    <source>
        <dbReference type="Proteomes" id="UP000829398"/>
    </source>
</evidence>
<name>A0ACB8KQN2_CITSI</name>
<sequence>MEASSQGHEIEVGFKSLTLCCPKNNDQKLHHNSCIMASNLMSPPPSPAFSHIGDYIGMESCLDMKKCEDVHMMNVDASTTTTPTPTPTQYARSSGSSCGRNSRTKKAREFPPPISLFARTENLPSHMLFVLKRYYTNDGRLILREERARRHEYFRAHRSNGHLTLQLVHLDDDYDDDDDDAFFPPLDDGNESEHQYAPELAEERAVAEVQVEAKEEEEEIEGLISQIPESSNDNEGIGGMCLKYNNVIISSPCYLGVPVPAVKPVQT</sequence>
<reference evidence="2" key="1">
    <citation type="journal article" date="2023" name="Hortic. Res.">
        <title>A chromosome-level phased genome enabling allele-level studies in sweet orange: a case study on citrus Huanglongbing tolerance.</title>
        <authorList>
            <person name="Wu B."/>
            <person name="Yu Q."/>
            <person name="Deng Z."/>
            <person name="Duan Y."/>
            <person name="Luo F."/>
            <person name="Gmitter F. Jr."/>
        </authorList>
    </citation>
    <scope>NUCLEOTIDE SEQUENCE [LARGE SCALE GENOMIC DNA]</scope>
    <source>
        <strain evidence="2">cv. Valencia</strain>
    </source>
</reference>
<comment type="caution">
    <text evidence="1">The sequence shown here is derived from an EMBL/GenBank/DDBJ whole genome shotgun (WGS) entry which is preliminary data.</text>
</comment>
<protein>
    <submittedName>
        <fullName evidence="1">F2E2.18</fullName>
    </submittedName>
</protein>
<keyword evidence="2" id="KW-1185">Reference proteome</keyword>
<proteinExistence type="predicted"/>
<evidence type="ECO:0000313" key="1">
    <source>
        <dbReference type="EMBL" id="KAH9756729.1"/>
    </source>
</evidence>
<dbReference type="EMBL" id="CM039174">
    <property type="protein sequence ID" value="KAH9756729.1"/>
    <property type="molecule type" value="Genomic_DNA"/>
</dbReference>